<dbReference type="GO" id="GO:0008855">
    <property type="term" value="F:exodeoxyribonuclease VII activity"/>
    <property type="evidence" value="ECO:0007669"/>
    <property type="project" value="InterPro"/>
</dbReference>
<evidence type="ECO:0000313" key="5">
    <source>
        <dbReference type="EMBL" id="VEI01548.1"/>
    </source>
</evidence>
<reference evidence="4 6" key="1">
    <citation type="submission" date="2014-07" db="EMBL/GenBank/DDBJ databases">
        <authorList>
            <person name="Pisani N.G."/>
            <person name="Newman J.D."/>
        </authorList>
    </citation>
    <scope>NUCLEOTIDE SEQUENCE [LARGE SCALE GENOMIC DNA]</scope>
    <source>
        <strain evidence="4 6">LMG 24720</strain>
    </source>
</reference>
<dbReference type="OrthoDB" id="9802795at2"/>
<feature type="transmembrane region" description="Helical" evidence="2">
    <location>
        <begin position="570"/>
        <end position="587"/>
    </location>
</feature>
<dbReference type="InterPro" id="IPR003753">
    <property type="entry name" value="Exonuc_VII_L"/>
</dbReference>
<sequence length="591" mass="68165">MTNDLSYQVYSPTSVLGIFSNALKLPATINLIYLKGRYSYGGGKAYSNYYFDLLYSEGGSISIAVKMSATLRSKINNGDVYTLRGFIEKKVRNSSIELVFVVDEIVSQDEKQISEEDLQRFDLIRSKLEKGSRDLETFIREKKLKNESIRVANIFGNSAIVQRDFLEGLDVSQNQFEITDFTCNITSSTSILDKIREISLLDFHIVGIVRGGGDQQSFDAFNDVILAEYFIQSDLLTITAIGHTVDETLIDKLADKRFHLPHDYGAGLHNIIDKLSQEKSNSRAILIDEVKKDITKQFTEQVNTLGSQLKKKNEEFVQAQKTYKEQVENQTKSFNTQLKKRNEEVEKLKKDLSQKHTEQVQTLANQLKKKNEEFVESQKTYKEQVENQTKSFNDQLKARNSEVEKLKKDLSEKHTEQVKTIATQLQKKNEEFLESQKTYKEQVENQTKLFNEQLKIRNEEVDKLKKDLSEKHAEQVKTLQEQLTKRNDEFQKFQDSSTKQSQDLQKNFQDQQKQRIEEMENYKKEIATLHDKNIQSAVNEQTAQLSANLSNSAQEIDELKLNLKNKGVNYLYIVLAVVMGLLIGLMINRLF</sequence>
<reference evidence="5 7" key="2">
    <citation type="submission" date="2018-12" db="EMBL/GenBank/DDBJ databases">
        <authorList>
            <consortium name="Pathogen Informatics"/>
        </authorList>
    </citation>
    <scope>NUCLEOTIDE SEQUENCE [LARGE SCALE GENOMIC DNA]</scope>
    <source>
        <strain evidence="5 7">NCTC13489</strain>
    </source>
</reference>
<dbReference type="Proteomes" id="UP000270036">
    <property type="component" value="Chromosome"/>
</dbReference>
<dbReference type="Proteomes" id="UP000028349">
    <property type="component" value="Unassembled WGS sequence"/>
</dbReference>
<accession>A0A448NUZ9</accession>
<dbReference type="AlphaFoldDB" id="A0A448NUZ9"/>
<keyword evidence="2" id="KW-1133">Transmembrane helix</keyword>
<evidence type="ECO:0000256" key="2">
    <source>
        <dbReference type="SAM" id="Phobius"/>
    </source>
</evidence>
<feature type="coiled-coil region" evidence="1">
    <location>
        <begin position="309"/>
        <end position="489"/>
    </location>
</feature>
<keyword evidence="6" id="KW-1185">Reference proteome</keyword>
<evidence type="ECO:0000259" key="3">
    <source>
        <dbReference type="Pfam" id="PF02601"/>
    </source>
</evidence>
<evidence type="ECO:0000256" key="1">
    <source>
        <dbReference type="SAM" id="Coils"/>
    </source>
</evidence>
<keyword evidence="2" id="KW-0812">Transmembrane</keyword>
<proteinExistence type="predicted"/>
<feature type="domain" description="Exonuclease VII large subunit C-terminal" evidence="3">
    <location>
        <begin position="142"/>
        <end position="400"/>
    </location>
</feature>
<dbReference type="GO" id="GO:0006308">
    <property type="term" value="P:DNA catabolic process"/>
    <property type="evidence" value="ECO:0007669"/>
    <property type="project" value="InterPro"/>
</dbReference>
<dbReference type="Pfam" id="PF02601">
    <property type="entry name" value="Exonuc_VII_L"/>
    <property type="match status" value="1"/>
</dbReference>
<evidence type="ECO:0000313" key="6">
    <source>
        <dbReference type="Proteomes" id="UP000028349"/>
    </source>
</evidence>
<dbReference type="InterPro" id="IPR020579">
    <property type="entry name" value="Exonuc_VII_lsu_C"/>
</dbReference>
<keyword evidence="2" id="KW-0472">Membrane</keyword>
<dbReference type="KEGG" id="cant:NCTC13489_02818"/>
<evidence type="ECO:0000313" key="4">
    <source>
        <dbReference type="EMBL" id="KEY20327.1"/>
    </source>
</evidence>
<name>A0A448NUZ9_9FLAO</name>
<dbReference type="GO" id="GO:0009318">
    <property type="term" value="C:exodeoxyribonuclease VII complex"/>
    <property type="evidence" value="ECO:0007669"/>
    <property type="project" value="InterPro"/>
</dbReference>
<organism evidence="5 7">
    <name type="scientific">Kaistella antarctica</name>
    <dbReference type="NCBI Taxonomy" id="266748"/>
    <lineage>
        <taxon>Bacteria</taxon>
        <taxon>Pseudomonadati</taxon>
        <taxon>Bacteroidota</taxon>
        <taxon>Flavobacteriia</taxon>
        <taxon>Flavobacteriales</taxon>
        <taxon>Weeksellaceae</taxon>
        <taxon>Chryseobacterium group</taxon>
        <taxon>Kaistella</taxon>
    </lineage>
</organism>
<dbReference type="PANTHER" id="PTHR30008">
    <property type="entry name" value="EXODEOXYRIBONUCLEASE 7 LARGE SUBUNIT"/>
    <property type="match status" value="1"/>
</dbReference>
<dbReference type="PANTHER" id="PTHR30008:SF0">
    <property type="entry name" value="EXODEOXYRIBONUCLEASE 7 LARGE SUBUNIT"/>
    <property type="match status" value="1"/>
</dbReference>
<keyword evidence="1" id="KW-0175">Coiled coil</keyword>
<dbReference type="EMBL" id="LR134441">
    <property type="protein sequence ID" value="VEI01548.1"/>
    <property type="molecule type" value="Genomic_DNA"/>
</dbReference>
<dbReference type="STRING" id="266748.HY04_03750"/>
<evidence type="ECO:0000313" key="7">
    <source>
        <dbReference type="Proteomes" id="UP000270036"/>
    </source>
</evidence>
<dbReference type="EMBL" id="JPEP01000001">
    <property type="protein sequence ID" value="KEY20327.1"/>
    <property type="molecule type" value="Genomic_DNA"/>
</dbReference>
<protein>
    <submittedName>
        <fullName evidence="5">Exodeoxyribonuclease VII large subunit</fullName>
    </submittedName>
</protein>
<gene>
    <name evidence="4" type="ORF">HY04_03750</name>
    <name evidence="5" type="ORF">NCTC13489_02818</name>
</gene>
<dbReference type="RefSeq" id="WP_034717238.1">
    <property type="nucleotide sequence ID" value="NZ_FOIX01000002.1"/>
</dbReference>